<protein>
    <submittedName>
        <fullName evidence="2">Uncharacterized protein</fullName>
    </submittedName>
</protein>
<dbReference type="AlphaFoldDB" id="A0A059AMN9"/>
<organism evidence="2">
    <name type="scientific">Eucalyptus grandis</name>
    <name type="common">Flooded gum</name>
    <dbReference type="NCBI Taxonomy" id="71139"/>
    <lineage>
        <taxon>Eukaryota</taxon>
        <taxon>Viridiplantae</taxon>
        <taxon>Streptophyta</taxon>
        <taxon>Embryophyta</taxon>
        <taxon>Tracheophyta</taxon>
        <taxon>Spermatophyta</taxon>
        <taxon>Magnoliopsida</taxon>
        <taxon>eudicotyledons</taxon>
        <taxon>Gunneridae</taxon>
        <taxon>Pentapetalae</taxon>
        <taxon>rosids</taxon>
        <taxon>malvids</taxon>
        <taxon>Myrtales</taxon>
        <taxon>Myrtaceae</taxon>
        <taxon>Myrtoideae</taxon>
        <taxon>Eucalypteae</taxon>
        <taxon>Eucalyptus</taxon>
    </lineage>
</organism>
<gene>
    <name evidence="2" type="ORF">EUGRSUZ_I00614</name>
</gene>
<proteinExistence type="predicted"/>
<dbReference type="Gramene" id="KCW54670">
    <property type="protein sequence ID" value="KCW54670"/>
    <property type="gene ID" value="EUGRSUZ_I00614"/>
</dbReference>
<feature type="compositionally biased region" description="Basic and acidic residues" evidence="1">
    <location>
        <begin position="36"/>
        <end position="83"/>
    </location>
</feature>
<evidence type="ECO:0000256" key="1">
    <source>
        <dbReference type="SAM" id="MobiDB-lite"/>
    </source>
</evidence>
<accession>A0A059AMN9</accession>
<name>A0A059AMN9_EUCGR</name>
<reference evidence="2" key="1">
    <citation type="submission" date="2013-07" db="EMBL/GenBank/DDBJ databases">
        <title>The genome of Eucalyptus grandis.</title>
        <authorList>
            <person name="Schmutz J."/>
            <person name="Hayes R."/>
            <person name="Myburg A."/>
            <person name="Tuskan G."/>
            <person name="Grattapaglia D."/>
            <person name="Rokhsar D.S."/>
        </authorList>
    </citation>
    <scope>NUCLEOTIDE SEQUENCE</scope>
    <source>
        <tissue evidence="2">Leaf extractions</tissue>
    </source>
</reference>
<feature type="region of interest" description="Disordered" evidence="1">
    <location>
        <begin position="17"/>
        <end position="103"/>
    </location>
</feature>
<sequence length="125" mass="14828">MSYFLFSSKPIRIKRKKKIKEAQPNVTSSPWFARTSIREEREERVTRGERNVREEEKARPRHIGGREERDAKWGSDREPDRRSPPMVSEAPVKGRFVSQPLPIRRSFCRREGAQLVAPRRRRSRS</sequence>
<evidence type="ECO:0000313" key="2">
    <source>
        <dbReference type="EMBL" id="KCW54670.1"/>
    </source>
</evidence>
<dbReference type="EMBL" id="KK198761">
    <property type="protein sequence ID" value="KCW54670.1"/>
    <property type="molecule type" value="Genomic_DNA"/>
</dbReference>
<dbReference type="InParanoid" id="A0A059AMN9"/>